<evidence type="ECO:0000313" key="3">
    <source>
        <dbReference type="Proteomes" id="UP000255036"/>
    </source>
</evidence>
<gene>
    <name evidence="2" type="ORF">DWV06_12020</name>
</gene>
<evidence type="ECO:0000313" key="2">
    <source>
        <dbReference type="EMBL" id="RDU23081.1"/>
    </source>
</evidence>
<name>A0A371AU39_9FIRM</name>
<organism evidence="2 3">
    <name type="scientific">Anaerosacchariphilus polymeriproducens</name>
    <dbReference type="NCBI Taxonomy" id="1812858"/>
    <lineage>
        <taxon>Bacteria</taxon>
        <taxon>Bacillati</taxon>
        <taxon>Bacillota</taxon>
        <taxon>Clostridia</taxon>
        <taxon>Lachnospirales</taxon>
        <taxon>Lachnospiraceae</taxon>
        <taxon>Anaerosacchariphilus</taxon>
    </lineage>
</organism>
<dbReference type="Pfam" id="PF07693">
    <property type="entry name" value="KAP_NTPase"/>
    <property type="match status" value="1"/>
</dbReference>
<dbReference type="OrthoDB" id="9813638at2"/>
<sequence length="557" mass="66594">MVLNRKYNVSALEKEKIYLANYSSRILNKRNKLNEIIGQYIQGIHIISGMRGAGKTTFINLFKDEYINDRIFLHLNVLDSSFDLISEMIIYLDNLINERGLNSTERCREKISRLKYKIFNEVLIRKSFESRLAENQTNKLQRIFGINIKKYLDINLSNNLIIEENKKNEFIYEVISTPIQKQEKNIKELISILIELSKNNRIVVILDEIDKLSDDEFNILLNTNKELFLESGLVYFMVCDTKKYINIRSDKRYVDMFNRYLYLPLLSWEEYIIISPKIKEFNSINSVKESYFYTIGNYRRIITFESGDEFYKYSSNIWNIMNEVEESNVYKNLSEPFKDLVKEFLFDILSILKISTYLTDSEIYDIKNKHIFISNISIIMDRIIELLHASKYIDFIDGRYIIKEDDENLLYNNSDTLENEILKIYKPKEFRVTDMNRYNIEELSTSEIKDLYKIITWYRTELDAVLIFRQELTYENINNVSYHTVILVSDKLCPTAFINVRGFSWNHECSGRYNEMKQYLTNRNIVFKEYELEKDETVMKAFKNNQYIYMGDLNEVW</sequence>
<feature type="domain" description="KAP NTPase" evidence="1">
    <location>
        <begin position="47"/>
        <end position="243"/>
    </location>
</feature>
<dbReference type="AlphaFoldDB" id="A0A371AU39"/>
<accession>A0A371AU39</accession>
<keyword evidence="3" id="KW-1185">Reference proteome</keyword>
<protein>
    <recommendedName>
        <fullName evidence="1">KAP NTPase domain-containing protein</fullName>
    </recommendedName>
</protein>
<dbReference type="InterPro" id="IPR011646">
    <property type="entry name" value="KAP_P-loop"/>
</dbReference>
<evidence type="ECO:0000259" key="1">
    <source>
        <dbReference type="Pfam" id="PF07693"/>
    </source>
</evidence>
<reference evidence="2 3" key="1">
    <citation type="submission" date="2018-07" db="EMBL/GenBank/DDBJ databases">
        <title>Anaerosacharophilus polymeroproducens gen. nov. sp. nov., an anaerobic bacterium isolated from salt field.</title>
        <authorList>
            <person name="Kim W."/>
            <person name="Yang S.-H."/>
            <person name="Oh J."/>
            <person name="Lee J.-H."/>
            <person name="Kwon K.K."/>
        </authorList>
    </citation>
    <scope>NUCLEOTIDE SEQUENCE [LARGE SCALE GENOMIC DNA]</scope>
    <source>
        <strain evidence="2 3">MCWD5</strain>
    </source>
</reference>
<dbReference type="SUPFAM" id="SSF52540">
    <property type="entry name" value="P-loop containing nucleoside triphosphate hydrolases"/>
    <property type="match status" value="1"/>
</dbReference>
<dbReference type="EMBL" id="QRCT01000034">
    <property type="protein sequence ID" value="RDU23081.1"/>
    <property type="molecule type" value="Genomic_DNA"/>
</dbReference>
<proteinExistence type="predicted"/>
<dbReference type="RefSeq" id="WP_115482423.1">
    <property type="nucleotide sequence ID" value="NZ_QRCT01000034.1"/>
</dbReference>
<comment type="caution">
    <text evidence="2">The sequence shown here is derived from an EMBL/GenBank/DDBJ whole genome shotgun (WGS) entry which is preliminary data.</text>
</comment>
<dbReference type="Proteomes" id="UP000255036">
    <property type="component" value="Unassembled WGS sequence"/>
</dbReference>
<dbReference type="InterPro" id="IPR027417">
    <property type="entry name" value="P-loop_NTPase"/>
</dbReference>
<dbReference type="Gene3D" id="3.40.50.300">
    <property type="entry name" value="P-loop containing nucleotide triphosphate hydrolases"/>
    <property type="match status" value="1"/>
</dbReference>